<keyword evidence="1" id="KW-1133">Transmembrane helix</keyword>
<accession>X1HKX6</accession>
<comment type="caution">
    <text evidence="2">The sequence shown here is derived from an EMBL/GenBank/DDBJ whole genome shotgun (WGS) entry which is preliminary data.</text>
</comment>
<name>X1HKX6_9ZZZZ</name>
<organism evidence="2">
    <name type="scientific">marine sediment metagenome</name>
    <dbReference type="NCBI Taxonomy" id="412755"/>
    <lineage>
        <taxon>unclassified sequences</taxon>
        <taxon>metagenomes</taxon>
        <taxon>ecological metagenomes</taxon>
    </lineage>
</organism>
<feature type="non-terminal residue" evidence="2">
    <location>
        <position position="1"/>
    </location>
</feature>
<feature type="transmembrane region" description="Helical" evidence="1">
    <location>
        <begin position="15"/>
        <end position="34"/>
    </location>
</feature>
<feature type="transmembrane region" description="Helical" evidence="1">
    <location>
        <begin position="46"/>
        <end position="67"/>
    </location>
</feature>
<feature type="transmembrane region" description="Helical" evidence="1">
    <location>
        <begin position="95"/>
        <end position="114"/>
    </location>
</feature>
<keyword evidence="1" id="KW-0472">Membrane</keyword>
<keyword evidence="1" id="KW-0812">Transmembrane</keyword>
<reference evidence="2" key="1">
    <citation type="journal article" date="2014" name="Front. Microbiol.">
        <title>High frequency of phylogenetically diverse reductive dehalogenase-homologous genes in deep subseafloor sedimentary metagenomes.</title>
        <authorList>
            <person name="Kawai M."/>
            <person name="Futagami T."/>
            <person name="Toyoda A."/>
            <person name="Takaki Y."/>
            <person name="Nishi S."/>
            <person name="Hori S."/>
            <person name="Arai W."/>
            <person name="Tsubouchi T."/>
            <person name="Morono Y."/>
            <person name="Uchiyama I."/>
            <person name="Ito T."/>
            <person name="Fujiyama A."/>
            <person name="Inagaki F."/>
            <person name="Takami H."/>
        </authorList>
    </citation>
    <scope>NUCLEOTIDE SEQUENCE</scope>
    <source>
        <strain evidence="2">Expedition CK06-06</strain>
    </source>
</reference>
<dbReference type="AlphaFoldDB" id="X1HKX6"/>
<evidence type="ECO:0000313" key="2">
    <source>
        <dbReference type="EMBL" id="GAH70796.1"/>
    </source>
</evidence>
<evidence type="ECO:0000256" key="1">
    <source>
        <dbReference type="SAM" id="Phobius"/>
    </source>
</evidence>
<sequence>TQLHKAKEIIGYIEIGYKALIGLAALLILIIALIQWWRVKPITRYVGISFTTAGVPSLVAAIVARHFDFQAIPFDIPPGVAAKLPQLISDCAYPLQIYSAGILIVGIGLIILSVKLKPSGAQNT</sequence>
<dbReference type="EMBL" id="BARU01027134">
    <property type="protein sequence ID" value="GAH70796.1"/>
    <property type="molecule type" value="Genomic_DNA"/>
</dbReference>
<protein>
    <submittedName>
        <fullName evidence="2">Uncharacterized protein</fullName>
    </submittedName>
</protein>
<gene>
    <name evidence="2" type="ORF">S03H2_43490</name>
</gene>
<proteinExistence type="predicted"/>